<proteinExistence type="predicted"/>
<dbReference type="WBParaSite" id="nRc.2.0.1.t20398-RA">
    <property type="protein sequence ID" value="nRc.2.0.1.t20398-RA"/>
    <property type="gene ID" value="nRc.2.0.1.g20398"/>
</dbReference>
<evidence type="ECO:0000313" key="1">
    <source>
        <dbReference type="Proteomes" id="UP000887565"/>
    </source>
</evidence>
<sequence length="38" mass="4845">MPFCPIGELVEWRRHWFCHLWCRRNGIEFWREPKAPLF</sequence>
<reference evidence="2" key="1">
    <citation type="submission" date="2022-11" db="UniProtKB">
        <authorList>
            <consortium name="WormBaseParasite"/>
        </authorList>
    </citation>
    <scope>IDENTIFICATION</scope>
</reference>
<evidence type="ECO:0000313" key="2">
    <source>
        <dbReference type="WBParaSite" id="nRc.2.0.1.t20398-RA"/>
    </source>
</evidence>
<organism evidence="1 2">
    <name type="scientific">Romanomermis culicivorax</name>
    <name type="common">Nematode worm</name>
    <dbReference type="NCBI Taxonomy" id="13658"/>
    <lineage>
        <taxon>Eukaryota</taxon>
        <taxon>Metazoa</taxon>
        <taxon>Ecdysozoa</taxon>
        <taxon>Nematoda</taxon>
        <taxon>Enoplea</taxon>
        <taxon>Dorylaimia</taxon>
        <taxon>Mermithida</taxon>
        <taxon>Mermithoidea</taxon>
        <taxon>Mermithidae</taxon>
        <taxon>Romanomermis</taxon>
    </lineage>
</organism>
<protein>
    <submittedName>
        <fullName evidence="2">Uncharacterized protein</fullName>
    </submittedName>
</protein>
<keyword evidence="1" id="KW-1185">Reference proteome</keyword>
<dbReference type="AlphaFoldDB" id="A0A915J3H2"/>
<name>A0A915J3H2_ROMCU</name>
<accession>A0A915J3H2</accession>
<dbReference type="Proteomes" id="UP000887565">
    <property type="component" value="Unplaced"/>
</dbReference>